<protein>
    <recommendedName>
        <fullName evidence="5">Protein-arginine rhamnosyltransferase</fullName>
    </recommendedName>
    <alternativeName>
        <fullName evidence="6">EF-P arginine rhamnosyltransferase</fullName>
    </alternativeName>
</protein>
<dbReference type="NCBIfam" id="TIGR03837">
    <property type="entry name" value="efp_Arg_rhamno"/>
    <property type="match status" value="1"/>
</dbReference>
<gene>
    <name evidence="8" type="primary">earP</name>
    <name evidence="8" type="ORF">DNK44_18550</name>
</gene>
<comment type="similarity">
    <text evidence="4">Belongs to the glycosyltransferase 104 family.</text>
</comment>
<keyword evidence="2 8" id="KW-0808">Transferase</keyword>
<organism evidence="8 9">
    <name type="scientific">Phytopseudomonas dryadis</name>
    <dbReference type="NCBI Taxonomy" id="2487520"/>
    <lineage>
        <taxon>Bacteria</taxon>
        <taxon>Pseudomonadati</taxon>
        <taxon>Pseudomonadota</taxon>
        <taxon>Gammaproteobacteria</taxon>
        <taxon>Pseudomonadales</taxon>
        <taxon>Pseudomonadaceae</taxon>
        <taxon>Phytopseudomonas</taxon>
    </lineage>
</organism>
<dbReference type="GO" id="GO:0106361">
    <property type="term" value="F:protein-arginine rhamnosyltransferase activity"/>
    <property type="evidence" value="ECO:0007669"/>
    <property type="project" value="InterPro"/>
</dbReference>
<keyword evidence="1" id="KW-0328">Glycosyltransferase</keyword>
<dbReference type="Proteomes" id="UP000293172">
    <property type="component" value="Unassembled WGS sequence"/>
</dbReference>
<evidence type="ECO:0000256" key="4">
    <source>
        <dbReference type="ARBA" id="ARBA00024346"/>
    </source>
</evidence>
<dbReference type="GO" id="GO:0003746">
    <property type="term" value="F:translation elongation factor activity"/>
    <property type="evidence" value="ECO:0007669"/>
    <property type="project" value="UniProtKB-KW"/>
</dbReference>
<evidence type="ECO:0000256" key="1">
    <source>
        <dbReference type="ARBA" id="ARBA00022676"/>
    </source>
</evidence>
<name>A0A4Q9QWD7_9GAMM</name>
<keyword evidence="8" id="KW-0251">Elongation factor</keyword>
<accession>A0A4Q9QWD7</accession>
<dbReference type="InterPro" id="IPR016633">
    <property type="entry name" value="EarP"/>
</dbReference>
<evidence type="ECO:0000256" key="6">
    <source>
        <dbReference type="ARBA" id="ARBA00030025"/>
    </source>
</evidence>
<dbReference type="OrthoDB" id="209085at2"/>
<evidence type="ECO:0000256" key="2">
    <source>
        <dbReference type="ARBA" id="ARBA00022679"/>
    </source>
</evidence>
<proteinExistence type="inferred from homology"/>
<sequence>MHGYLLDTGNQAVKWDIFCRVVDNFGDIGVTWRLARQLAAEQGAEVRLWVDELAAFARICPQADARAECQWQRGVEIRRWDAAWQATEPADVVIEAFACELPAAYVAAMAAHPARVLWLNLEYLSAEGWIDGCHGLPSLQGNGLQKFFFFPGFSAASGGLLREADLLARRSAFQENAAARNEFLASIGVMIPAPARLISLFAYENAGLGQWLDRLAAGPVETHLLVPEGRILGDIARWLGEPLGAGTRHRRGALHIQVLPFLEQDRYDLLLWCCDFNLVRGEDSFVRAQWAGRPLLWHIYPQQEGAHWDKLEAFLALYCRSLSPSAATALGRFWRAWNAGEAIGEAWDELSPHWAELAAQAESWARGQAAQADLATALVQFYRNWL</sequence>
<dbReference type="Pfam" id="PF10093">
    <property type="entry name" value="EarP"/>
    <property type="match status" value="1"/>
</dbReference>
<evidence type="ECO:0000256" key="5">
    <source>
        <dbReference type="ARBA" id="ARBA00024416"/>
    </source>
</evidence>
<comment type="function">
    <text evidence="3">Protein-arginine rhamnosyltransferase that catalyzes the transfer of a single rhamnose to elongation factor P (EF-P) on 'Lys-32', a modification required for EF-P-dependent rescue of polyproline stalled ribosomes.</text>
</comment>
<dbReference type="RefSeq" id="WP_131198720.1">
    <property type="nucleotide sequence ID" value="NZ_QJUL01000030.1"/>
</dbReference>
<comment type="caution">
    <text evidence="8">The sequence shown here is derived from an EMBL/GenBank/DDBJ whole genome shotgun (WGS) entry which is preliminary data.</text>
</comment>
<keyword evidence="8" id="KW-0648">Protein biosynthesis</keyword>
<comment type="catalytic activity">
    <reaction evidence="7">
        <text>dTDP-beta-L-rhamnose + L-arginyl-[protein] = N(omega)-(alpha-L-rhamnosyl)-L-arginyl-[protein] + dTDP + H(+)</text>
        <dbReference type="Rhea" id="RHEA:66692"/>
        <dbReference type="Rhea" id="RHEA-COMP:10532"/>
        <dbReference type="Rhea" id="RHEA-COMP:17096"/>
        <dbReference type="ChEBI" id="CHEBI:15378"/>
        <dbReference type="ChEBI" id="CHEBI:29965"/>
        <dbReference type="ChEBI" id="CHEBI:57510"/>
        <dbReference type="ChEBI" id="CHEBI:58369"/>
        <dbReference type="ChEBI" id="CHEBI:167445"/>
    </reaction>
    <physiologicalReaction direction="left-to-right" evidence="7">
        <dbReference type="Rhea" id="RHEA:66693"/>
    </physiologicalReaction>
</comment>
<evidence type="ECO:0000313" key="8">
    <source>
        <dbReference type="EMBL" id="TBU88494.1"/>
    </source>
</evidence>
<evidence type="ECO:0000313" key="9">
    <source>
        <dbReference type="Proteomes" id="UP000293172"/>
    </source>
</evidence>
<evidence type="ECO:0000256" key="7">
    <source>
        <dbReference type="ARBA" id="ARBA00048472"/>
    </source>
</evidence>
<dbReference type="PIRSF" id="PIRSF015557">
    <property type="entry name" value="UCP015557"/>
    <property type="match status" value="1"/>
</dbReference>
<reference evidence="8 9" key="1">
    <citation type="submission" date="2018-06" db="EMBL/GenBank/DDBJ databases">
        <title>Three novel Pseudomonas species isolated from symptomatic oak.</title>
        <authorList>
            <person name="Bueno-Gonzalez V."/>
            <person name="Brady C."/>
        </authorList>
    </citation>
    <scope>NUCLEOTIDE SEQUENCE [LARGE SCALE GENOMIC DNA]</scope>
    <source>
        <strain evidence="8 9">P6B</strain>
    </source>
</reference>
<evidence type="ECO:0000256" key="3">
    <source>
        <dbReference type="ARBA" id="ARBA00024303"/>
    </source>
</evidence>
<dbReference type="EMBL" id="QJUL01000030">
    <property type="protein sequence ID" value="TBU88494.1"/>
    <property type="molecule type" value="Genomic_DNA"/>
</dbReference>
<dbReference type="AlphaFoldDB" id="A0A4Q9QWD7"/>